<organism evidence="1">
    <name type="scientific">Anguilla anguilla</name>
    <name type="common">European freshwater eel</name>
    <name type="synonym">Muraena anguilla</name>
    <dbReference type="NCBI Taxonomy" id="7936"/>
    <lineage>
        <taxon>Eukaryota</taxon>
        <taxon>Metazoa</taxon>
        <taxon>Chordata</taxon>
        <taxon>Craniata</taxon>
        <taxon>Vertebrata</taxon>
        <taxon>Euteleostomi</taxon>
        <taxon>Actinopterygii</taxon>
        <taxon>Neopterygii</taxon>
        <taxon>Teleostei</taxon>
        <taxon>Anguilliformes</taxon>
        <taxon>Anguillidae</taxon>
        <taxon>Anguilla</taxon>
    </lineage>
</organism>
<dbReference type="EMBL" id="GBXM01060749">
    <property type="protein sequence ID" value="JAH47828.1"/>
    <property type="molecule type" value="Transcribed_RNA"/>
</dbReference>
<reference evidence="1" key="1">
    <citation type="submission" date="2014-11" db="EMBL/GenBank/DDBJ databases">
        <authorList>
            <person name="Amaro Gonzalez C."/>
        </authorList>
    </citation>
    <scope>NUCLEOTIDE SEQUENCE</scope>
</reference>
<proteinExistence type="predicted"/>
<dbReference type="AlphaFoldDB" id="A0A0E9T5A8"/>
<name>A0A0E9T5A8_ANGAN</name>
<accession>A0A0E9T5A8</accession>
<evidence type="ECO:0000313" key="1">
    <source>
        <dbReference type="EMBL" id="JAH47828.1"/>
    </source>
</evidence>
<protein>
    <submittedName>
        <fullName evidence="1">Uncharacterized protein</fullName>
    </submittedName>
</protein>
<reference evidence="1" key="2">
    <citation type="journal article" date="2015" name="Fish Shellfish Immunol.">
        <title>Early steps in the European eel (Anguilla anguilla)-Vibrio vulnificus interaction in the gills: Role of the RtxA13 toxin.</title>
        <authorList>
            <person name="Callol A."/>
            <person name="Pajuelo D."/>
            <person name="Ebbesson L."/>
            <person name="Teles M."/>
            <person name="MacKenzie S."/>
            <person name="Amaro C."/>
        </authorList>
    </citation>
    <scope>NUCLEOTIDE SEQUENCE</scope>
</reference>
<sequence>MVTKNCSIGCRKIRRPYMWIIRTNGLLK</sequence>